<evidence type="ECO:0000256" key="1">
    <source>
        <dbReference type="ARBA" id="ARBA00007523"/>
    </source>
</evidence>
<name>A0A1U7M8Z0_TISCR</name>
<sequence length="526" mass="57505">MLVMDMLDEIKDKNRKQLEERLTQKGGYIIDEDGIKLDGDYFKKQVRIALKNCDIIDPTNIEEYIAMDGYFSLKNILNNMSQQEVIDIMKQSGLRGRGGAGFPTGRKWETALQYSSDKKYVICNADEGDPGAFMDRSILEKDPHSVLEAMAIAGFAIGSDQGFIYVRAEYPVAVKRLKAAIAQAKEYGVLGENIFGTNFNFDIELRLGAGAFVCGEGTALIESIEGKRGMPRTKIYRTAHRGLWQKPTIINNVETLANIPVIFQKGVDWFTKIGTEKSPGTKVFALVGKIETAGLVEVPMGMPLHEIIYDIGGGVPDGKSFKAVQTGGPSGGCIPENLLDTPVDFESLAKIGSIMGSGGMVVMDNTDCMVDIAKFFLDFTVDESCGKCVPCREGTKRMLELLEKITSGNGKKEDIDTMERLAVTISSASLCGLGQTAANPVVSTLRYFRDEYEAHVMDKKCPAGSCQSLLQYFITDKCIGCTKCAKVCPVHCISGKVKQLHVIDQDICIKCGACQETCPVNAITRS</sequence>
<keyword evidence="8" id="KW-1185">Reference proteome</keyword>
<dbReference type="FunFam" id="1.20.1440.230:FF:000001">
    <property type="entry name" value="Mitochondrial NADH dehydrogenase flavoprotein 1"/>
    <property type="match status" value="1"/>
</dbReference>
<dbReference type="Gene3D" id="3.40.50.11540">
    <property type="entry name" value="NADH-ubiquinone oxidoreductase 51kDa subunit"/>
    <property type="match status" value="1"/>
</dbReference>
<dbReference type="FunFam" id="3.40.50.11540:FF:000001">
    <property type="entry name" value="NADH dehydrogenase [ubiquinone] flavoprotein 1, mitochondrial"/>
    <property type="match status" value="1"/>
</dbReference>
<dbReference type="Pfam" id="PF10589">
    <property type="entry name" value="NADH_4Fe-4S"/>
    <property type="match status" value="1"/>
</dbReference>
<keyword evidence="3" id="KW-0479">Metal-binding</keyword>
<dbReference type="RefSeq" id="WP_075724325.1">
    <property type="nucleotide sequence ID" value="NZ_LTDM01000003.1"/>
</dbReference>
<protein>
    <submittedName>
        <fullName evidence="7">NADP-reducing hydrogenase subunit HndC</fullName>
        <ecNumber evidence="7">1.12.1.3</ecNumber>
    </submittedName>
</protein>
<dbReference type="Gene3D" id="3.10.20.600">
    <property type="match status" value="1"/>
</dbReference>
<evidence type="ECO:0000313" key="8">
    <source>
        <dbReference type="Proteomes" id="UP000186112"/>
    </source>
</evidence>
<dbReference type="PROSITE" id="PS00645">
    <property type="entry name" value="COMPLEX1_51K_2"/>
    <property type="match status" value="1"/>
</dbReference>
<dbReference type="GO" id="GO:0008137">
    <property type="term" value="F:NADH dehydrogenase (ubiquinone) activity"/>
    <property type="evidence" value="ECO:0007669"/>
    <property type="project" value="InterPro"/>
</dbReference>
<dbReference type="InterPro" id="IPR037207">
    <property type="entry name" value="Nuop51_4Fe4S-bd_sf"/>
</dbReference>
<keyword evidence="2" id="KW-0004">4Fe-4S</keyword>
<dbReference type="GO" id="GO:0050583">
    <property type="term" value="F:hydrogen dehydrogenase (NADP+) activity"/>
    <property type="evidence" value="ECO:0007669"/>
    <property type="project" value="UniProtKB-EC"/>
</dbReference>
<dbReference type="AlphaFoldDB" id="A0A1U7M8Z0"/>
<dbReference type="Gene3D" id="6.10.250.1450">
    <property type="match status" value="1"/>
</dbReference>
<dbReference type="InterPro" id="IPR001949">
    <property type="entry name" value="NADH-UbQ_OxRdtase_51kDa_CS"/>
</dbReference>
<dbReference type="SUPFAM" id="SSF54862">
    <property type="entry name" value="4Fe-4S ferredoxins"/>
    <property type="match status" value="1"/>
</dbReference>
<dbReference type="GO" id="GO:0046872">
    <property type="term" value="F:metal ion binding"/>
    <property type="evidence" value="ECO:0007669"/>
    <property type="project" value="UniProtKB-KW"/>
</dbReference>
<reference evidence="7 8" key="1">
    <citation type="submission" date="2016-02" db="EMBL/GenBank/DDBJ databases">
        <title>Genome sequence of Tissierella creatinophila DSM 6911.</title>
        <authorList>
            <person name="Poehlein A."/>
            <person name="Daniel R."/>
        </authorList>
    </citation>
    <scope>NUCLEOTIDE SEQUENCE [LARGE SCALE GENOMIC DNA]</scope>
    <source>
        <strain evidence="7 8">DSM 6911</strain>
    </source>
</reference>
<dbReference type="Pfam" id="PF14697">
    <property type="entry name" value="Fer4_21"/>
    <property type="match status" value="1"/>
</dbReference>
<dbReference type="Proteomes" id="UP000186112">
    <property type="component" value="Unassembled WGS sequence"/>
</dbReference>
<evidence type="ECO:0000256" key="2">
    <source>
        <dbReference type="ARBA" id="ARBA00022485"/>
    </source>
</evidence>
<dbReference type="InterPro" id="IPR017896">
    <property type="entry name" value="4Fe4S_Fe-S-bd"/>
</dbReference>
<dbReference type="SUPFAM" id="SSF142984">
    <property type="entry name" value="Nqo1 middle domain-like"/>
    <property type="match status" value="1"/>
</dbReference>
<keyword evidence="4" id="KW-0408">Iron</keyword>
<dbReference type="SMART" id="SM00928">
    <property type="entry name" value="NADH_4Fe-4S"/>
    <property type="match status" value="1"/>
</dbReference>
<dbReference type="SUPFAM" id="SSF142019">
    <property type="entry name" value="Nqo1 FMN-binding domain-like"/>
    <property type="match status" value="1"/>
</dbReference>
<dbReference type="PROSITE" id="PS00198">
    <property type="entry name" value="4FE4S_FER_1"/>
    <property type="match status" value="1"/>
</dbReference>
<dbReference type="PROSITE" id="PS51379">
    <property type="entry name" value="4FE4S_FER_2"/>
    <property type="match status" value="2"/>
</dbReference>
<dbReference type="EC" id="1.12.1.3" evidence="7"/>
<proteinExistence type="inferred from homology"/>
<feature type="domain" description="4Fe-4S ferredoxin-type" evidence="6">
    <location>
        <begin position="469"/>
        <end position="498"/>
    </location>
</feature>
<evidence type="ECO:0000313" key="7">
    <source>
        <dbReference type="EMBL" id="OLS03746.1"/>
    </source>
</evidence>
<dbReference type="InterPro" id="IPR011538">
    <property type="entry name" value="Nuo51_FMN-bd"/>
</dbReference>
<dbReference type="PANTHER" id="PTHR43578:SF3">
    <property type="entry name" value="NADH-QUINONE OXIDOREDUCTASE SUBUNIT F"/>
    <property type="match status" value="1"/>
</dbReference>
<evidence type="ECO:0000256" key="3">
    <source>
        <dbReference type="ARBA" id="ARBA00022723"/>
    </source>
</evidence>
<dbReference type="SUPFAM" id="SSF140490">
    <property type="entry name" value="Nqo1C-terminal domain-like"/>
    <property type="match status" value="1"/>
</dbReference>
<comment type="caution">
    <text evidence="7">The sequence shown here is derived from an EMBL/GenBank/DDBJ whole genome shotgun (WGS) entry which is preliminary data.</text>
</comment>
<dbReference type="InterPro" id="IPR019575">
    <property type="entry name" value="Nuop51_4Fe4S-bd"/>
</dbReference>
<dbReference type="InterPro" id="IPR037225">
    <property type="entry name" value="Nuo51_FMN-bd_sf"/>
</dbReference>
<evidence type="ECO:0000259" key="6">
    <source>
        <dbReference type="PROSITE" id="PS51379"/>
    </source>
</evidence>
<dbReference type="GO" id="GO:0010181">
    <property type="term" value="F:FMN binding"/>
    <property type="evidence" value="ECO:0007669"/>
    <property type="project" value="InterPro"/>
</dbReference>
<dbReference type="Gene3D" id="3.30.70.20">
    <property type="match status" value="1"/>
</dbReference>
<dbReference type="EMBL" id="LTDM01000003">
    <property type="protein sequence ID" value="OLS03746.1"/>
    <property type="molecule type" value="Genomic_DNA"/>
</dbReference>
<comment type="similarity">
    <text evidence="1">Belongs to the complex I 51 kDa subunit family.</text>
</comment>
<dbReference type="Pfam" id="PF01512">
    <property type="entry name" value="Complex1_51K"/>
    <property type="match status" value="1"/>
</dbReference>
<dbReference type="InterPro" id="IPR017900">
    <property type="entry name" value="4Fe4S_Fe_S_CS"/>
</dbReference>
<accession>A0A1U7M8Z0</accession>
<keyword evidence="5" id="KW-0411">Iron-sulfur</keyword>
<keyword evidence="7" id="KW-0560">Oxidoreductase</keyword>
<organism evidence="7 8">
    <name type="scientific">Tissierella creatinophila DSM 6911</name>
    <dbReference type="NCBI Taxonomy" id="1123403"/>
    <lineage>
        <taxon>Bacteria</taxon>
        <taxon>Bacillati</taxon>
        <taxon>Bacillota</taxon>
        <taxon>Tissierellia</taxon>
        <taxon>Tissierellales</taxon>
        <taxon>Tissierellaceae</taxon>
        <taxon>Tissierella</taxon>
    </lineage>
</organism>
<evidence type="ECO:0000256" key="4">
    <source>
        <dbReference type="ARBA" id="ARBA00023004"/>
    </source>
</evidence>
<evidence type="ECO:0000256" key="5">
    <source>
        <dbReference type="ARBA" id="ARBA00023014"/>
    </source>
</evidence>
<dbReference type="PANTHER" id="PTHR43578">
    <property type="entry name" value="NADH-QUINONE OXIDOREDUCTASE SUBUNIT F"/>
    <property type="match status" value="1"/>
</dbReference>
<dbReference type="GO" id="GO:0051539">
    <property type="term" value="F:4 iron, 4 sulfur cluster binding"/>
    <property type="evidence" value="ECO:0007669"/>
    <property type="project" value="UniProtKB-KW"/>
</dbReference>
<gene>
    <name evidence="7" type="primary">hndC</name>
    <name evidence="7" type="ORF">TICRE_02590</name>
</gene>
<dbReference type="Gene3D" id="1.20.1440.230">
    <property type="entry name" value="NADH-ubiquinone oxidoreductase 51kDa subunit, iron-sulphur binding domain"/>
    <property type="match status" value="1"/>
</dbReference>
<feature type="domain" description="4Fe-4S ferredoxin-type" evidence="6">
    <location>
        <begin position="499"/>
        <end position="526"/>
    </location>
</feature>